<proteinExistence type="predicted"/>
<dbReference type="OrthoDB" id="1666703at2"/>
<evidence type="ECO:0000313" key="2">
    <source>
        <dbReference type="Proteomes" id="UP000183469"/>
    </source>
</evidence>
<dbReference type="EMBL" id="FNQG01000006">
    <property type="protein sequence ID" value="SEA00890.1"/>
    <property type="molecule type" value="Genomic_DNA"/>
</dbReference>
<name>A0A1H3XNR1_SELRU</name>
<evidence type="ECO:0000313" key="1">
    <source>
        <dbReference type="EMBL" id="SEA00890.1"/>
    </source>
</evidence>
<accession>A0A1H3XNR1</accession>
<dbReference type="RefSeq" id="WP_037355064.1">
    <property type="nucleotide sequence ID" value="NZ_FNQG01000006.1"/>
</dbReference>
<protein>
    <recommendedName>
        <fullName evidence="3">ComK protein</fullName>
    </recommendedName>
</protein>
<evidence type="ECO:0008006" key="3">
    <source>
        <dbReference type="Google" id="ProtNLM"/>
    </source>
</evidence>
<sequence>MNEELRQNLCSGLAIEALYEKETGQGDFATCVIRGNGTVEIYPHCKVETALDMLAASRGMELSRLRRLRGRAQGNLRAHVDFYEISLRLLFMPVRYCKPFNSNHGAMVYVNVPRLRGVMEDGQGHTILQFFSGQELRVKESAATLRGKMTAGRELYYGRYIAQREDLRYVRLAIKRLQRLVEACL</sequence>
<gene>
    <name evidence="1" type="ORF">SAMN05660648_01538</name>
</gene>
<dbReference type="Proteomes" id="UP000183469">
    <property type="component" value="Unassembled WGS sequence"/>
</dbReference>
<reference evidence="1 2" key="1">
    <citation type="submission" date="2016-10" db="EMBL/GenBank/DDBJ databases">
        <authorList>
            <person name="de Groot N.N."/>
        </authorList>
    </citation>
    <scope>NUCLEOTIDE SEQUENCE [LARGE SCALE GENOMIC DNA]</scope>
    <source>
        <strain evidence="1 2">DSM 2872</strain>
    </source>
</reference>
<organism evidence="1 2">
    <name type="scientific">Selenomonas ruminantium</name>
    <dbReference type="NCBI Taxonomy" id="971"/>
    <lineage>
        <taxon>Bacteria</taxon>
        <taxon>Bacillati</taxon>
        <taxon>Bacillota</taxon>
        <taxon>Negativicutes</taxon>
        <taxon>Selenomonadales</taxon>
        <taxon>Selenomonadaceae</taxon>
        <taxon>Selenomonas</taxon>
    </lineage>
</organism>
<dbReference type="AlphaFoldDB" id="A0A1H3XNR1"/>